<dbReference type="AlphaFoldDB" id="T1KH35"/>
<sequence length="270" mass="30723">MLIPQQISIITVLFLAHCTLIVRSVSLTRSVSSESSSSNVNKTDKFVTLVDSKAKNTDSSQLSEARSLRSFSSKREVRNAIEQWKFGLSMLFYGPWILLRLLPPVQIIEEVLKYNRPELDAIDYFNSRLRIKLLFVSSIPLQVTSTLPTLVTKVNSSLPDNNNTTEWSRTDKVEPRFFKLPCEFFCDENKHLSAPGKFFYFVFELSKLARKLARGTVIETAFVPFVWSADKLLNGLVKIPEIRGNITRSMAKTKCKLNLNCELDSAYDPV</sequence>
<reference evidence="2" key="2">
    <citation type="submission" date="2015-06" db="UniProtKB">
        <authorList>
            <consortium name="EnsemblMetazoa"/>
        </authorList>
    </citation>
    <scope>IDENTIFICATION</scope>
</reference>
<evidence type="ECO:0000256" key="1">
    <source>
        <dbReference type="SAM" id="SignalP"/>
    </source>
</evidence>
<dbReference type="EnsemblMetazoa" id="tetur11g02960.1">
    <property type="protein sequence ID" value="tetur11g02960.1"/>
    <property type="gene ID" value="tetur11g02960"/>
</dbReference>
<dbReference type="HOGENOM" id="CLU_944358_0_0_1"/>
<feature type="signal peptide" evidence="1">
    <location>
        <begin position="1"/>
        <end position="24"/>
    </location>
</feature>
<evidence type="ECO:0000313" key="3">
    <source>
        <dbReference type="Proteomes" id="UP000015104"/>
    </source>
</evidence>
<proteinExistence type="predicted"/>
<protein>
    <submittedName>
        <fullName evidence="2">Uncharacterized protein</fullName>
    </submittedName>
</protein>
<organism evidence="2 3">
    <name type="scientific">Tetranychus urticae</name>
    <name type="common">Two-spotted spider mite</name>
    <dbReference type="NCBI Taxonomy" id="32264"/>
    <lineage>
        <taxon>Eukaryota</taxon>
        <taxon>Metazoa</taxon>
        <taxon>Ecdysozoa</taxon>
        <taxon>Arthropoda</taxon>
        <taxon>Chelicerata</taxon>
        <taxon>Arachnida</taxon>
        <taxon>Acari</taxon>
        <taxon>Acariformes</taxon>
        <taxon>Trombidiformes</taxon>
        <taxon>Prostigmata</taxon>
        <taxon>Eleutherengona</taxon>
        <taxon>Raphignathae</taxon>
        <taxon>Tetranychoidea</taxon>
        <taxon>Tetranychidae</taxon>
        <taxon>Tetranychus</taxon>
    </lineage>
</organism>
<evidence type="ECO:0000313" key="2">
    <source>
        <dbReference type="EnsemblMetazoa" id="tetur11g02960.1"/>
    </source>
</evidence>
<keyword evidence="1" id="KW-0732">Signal</keyword>
<dbReference type="Proteomes" id="UP000015104">
    <property type="component" value="Unassembled WGS sequence"/>
</dbReference>
<accession>T1KH35</accession>
<reference evidence="3" key="1">
    <citation type="submission" date="2011-08" db="EMBL/GenBank/DDBJ databases">
        <authorList>
            <person name="Rombauts S."/>
        </authorList>
    </citation>
    <scope>NUCLEOTIDE SEQUENCE</scope>
    <source>
        <strain evidence="3">London</strain>
    </source>
</reference>
<keyword evidence="3" id="KW-1185">Reference proteome</keyword>
<name>T1KH35_TETUR</name>
<dbReference type="EMBL" id="CAEY01000073">
    <property type="status" value="NOT_ANNOTATED_CDS"/>
    <property type="molecule type" value="Genomic_DNA"/>
</dbReference>
<feature type="chain" id="PRO_5004580710" evidence="1">
    <location>
        <begin position="25"/>
        <end position="270"/>
    </location>
</feature>